<reference evidence="4 5" key="1">
    <citation type="submission" date="2019-07" db="EMBL/GenBank/DDBJ databases">
        <title>Tepidimonas aquatica CLN-1 draft genome.</title>
        <authorList>
            <person name="Da Costa M.S."/>
            <person name="Froufe H.J.C."/>
            <person name="Egas C."/>
            <person name="Albuquerque L."/>
        </authorList>
    </citation>
    <scope>NUCLEOTIDE SEQUENCE [LARGE SCALE GENOMIC DNA]</scope>
    <source>
        <strain evidence="4 5">CLN-1</strain>
    </source>
</reference>
<evidence type="ECO:0000256" key="1">
    <source>
        <dbReference type="ARBA" id="ARBA00005250"/>
    </source>
</evidence>
<organism evidence="4 5">
    <name type="scientific">Tepidimonas aquatica</name>
    <dbReference type="NCBI Taxonomy" id="247482"/>
    <lineage>
        <taxon>Bacteria</taxon>
        <taxon>Pseudomonadati</taxon>
        <taxon>Pseudomonadota</taxon>
        <taxon>Betaproteobacteria</taxon>
        <taxon>Burkholderiales</taxon>
        <taxon>Tepidimonas</taxon>
    </lineage>
</organism>
<gene>
    <name evidence="4" type="ORF">Taqua_02381</name>
</gene>
<dbReference type="InterPro" id="IPR050855">
    <property type="entry name" value="NDM-1-like"/>
</dbReference>
<proteinExistence type="inferred from homology"/>
<keyword evidence="4" id="KW-0378">Hydrolase</keyword>
<dbReference type="Pfam" id="PF00753">
    <property type="entry name" value="Lactamase_B"/>
    <property type="match status" value="1"/>
</dbReference>
<evidence type="ECO:0000259" key="3">
    <source>
        <dbReference type="Pfam" id="PF00753"/>
    </source>
</evidence>
<keyword evidence="2" id="KW-1133">Transmembrane helix</keyword>
<feature type="transmembrane region" description="Helical" evidence="2">
    <location>
        <begin position="64"/>
        <end position="82"/>
    </location>
</feature>
<dbReference type="GO" id="GO:0017001">
    <property type="term" value="P:antibiotic catabolic process"/>
    <property type="evidence" value="ECO:0007669"/>
    <property type="project" value="UniProtKB-ARBA"/>
</dbReference>
<dbReference type="InterPro" id="IPR036866">
    <property type="entry name" value="RibonucZ/Hydroxyglut_hydro"/>
</dbReference>
<keyword evidence="2" id="KW-0812">Transmembrane</keyword>
<dbReference type="PANTHER" id="PTHR42951:SF4">
    <property type="entry name" value="ACYL-COENZYME A THIOESTERASE MBLAC2"/>
    <property type="match status" value="1"/>
</dbReference>
<protein>
    <submittedName>
        <fullName evidence="4">Quinoprotein relay system zinc metallohydrolase 1</fullName>
    </submittedName>
</protein>
<evidence type="ECO:0000313" key="5">
    <source>
        <dbReference type="Proteomes" id="UP000318554"/>
    </source>
</evidence>
<keyword evidence="5" id="KW-1185">Reference proteome</keyword>
<name>A0A554WAW6_9BURK</name>
<dbReference type="SUPFAM" id="SSF56281">
    <property type="entry name" value="Metallo-hydrolase/oxidoreductase"/>
    <property type="match status" value="1"/>
</dbReference>
<dbReference type="OrthoDB" id="1273797at2"/>
<evidence type="ECO:0000256" key="2">
    <source>
        <dbReference type="SAM" id="Phobius"/>
    </source>
</evidence>
<dbReference type="RefSeq" id="WP_144326855.1">
    <property type="nucleotide sequence ID" value="NZ_VJNA01000041.1"/>
</dbReference>
<dbReference type="EMBL" id="VJNA01000041">
    <property type="protein sequence ID" value="TSE20723.1"/>
    <property type="molecule type" value="Genomic_DNA"/>
</dbReference>
<dbReference type="Gene3D" id="3.60.15.10">
    <property type="entry name" value="Ribonuclease Z/Hydroxyacylglutathione hydrolase-like"/>
    <property type="match status" value="1"/>
</dbReference>
<dbReference type="Proteomes" id="UP000318554">
    <property type="component" value="Unassembled WGS sequence"/>
</dbReference>
<accession>A0A554WAW6</accession>
<feature type="domain" description="Metallo-beta-lactamase" evidence="3">
    <location>
        <begin position="101"/>
        <end position="177"/>
    </location>
</feature>
<dbReference type="InterPro" id="IPR001279">
    <property type="entry name" value="Metallo-B-lactamas"/>
</dbReference>
<evidence type="ECO:0000313" key="4">
    <source>
        <dbReference type="EMBL" id="TSE20723.1"/>
    </source>
</evidence>
<comment type="caution">
    <text evidence="4">The sequence shown here is derived from an EMBL/GenBank/DDBJ whole genome shotgun (WGS) entry which is preliminary data.</text>
</comment>
<keyword evidence="2" id="KW-0472">Membrane</keyword>
<dbReference type="GO" id="GO:0016787">
    <property type="term" value="F:hydrolase activity"/>
    <property type="evidence" value="ECO:0007669"/>
    <property type="project" value="UniProtKB-KW"/>
</dbReference>
<dbReference type="PANTHER" id="PTHR42951">
    <property type="entry name" value="METALLO-BETA-LACTAMASE DOMAIN-CONTAINING"/>
    <property type="match status" value="1"/>
</dbReference>
<comment type="similarity">
    <text evidence="1">Belongs to the metallo-beta-lactamase superfamily. Class-B beta-lactamase family.</text>
</comment>
<sequence>MNTAALPLTQRHPKLWLLAAAALWWALYQTLIPASVALVALLPVARDSHLGSALQFFFYDTPKVLLLLTGVVFVMGMVNSYFTPQRTRALLAGRREGLANGMAATLGGVTLRLVHRGGGHTPGDMMVYVPAQGVVFTGDVVYVDRILGMHPVSRSKPWLATFEALQALQPRIVVPGHGRVTDLAQAQRDTGELLRALRAHTARAVDEGVDLGTAVRTFDARPFAHLKHTEVWLPQLVNRTYLEVEQE</sequence>
<feature type="transmembrane region" description="Helical" evidence="2">
    <location>
        <begin position="15"/>
        <end position="44"/>
    </location>
</feature>
<dbReference type="AlphaFoldDB" id="A0A554WAW6"/>